<comment type="caution">
    <text evidence="2">The sequence shown here is derived from an EMBL/GenBank/DDBJ whole genome shotgun (WGS) entry which is preliminary data.</text>
</comment>
<feature type="compositionally biased region" description="Pro residues" evidence="1">
    <location>
        <begin position="3281"/>
        <end position="3301"/>
    </location>
</feature>
<feature type="compositionally biased region" description="Basic and acidic residues" evidence="1">
    <location>
        <begin position="1480"/>
        <end position="1494"/>
    </location>
</feature>
<feature type="compositionally biased region" description="Low complexity" evidence="1">
    <location>
        <begin position="1133"/>
        <end position="1145"/>
    </location>
</feature>
<feature type="region of interest" description="Disordered" evidence="1">
    <location>
        <begin position="756"/>
        <end position="785"/>
    </location>
</feature>
<feature type="region of interest" description="Disordered" evidence="1">
    <location>
        <begin position="1367"/>
        <end position="1439"/>
    </location>
</feature>
<gene>
    <name evidence="2" type="ORF">IAR55_004393</name>
</gene>
<feature type="region of interest" description="Disordered" evidence="1">
    <location>
        <begin position="2519"/>
        <end position="3062"/>
    </location>
</feature>
<feature type="region of interest" description="Disordered" evidence="1">
    <location>
        <begin position="1687"/>
        <end position="1824"/>
    </location>
</feature>
<feature type="compositionally biased region" description="Low complexity" evidence="1">
    <location>
        <begin position="2645"/>
        <end position="2654"/>
    </location>
</feature>
<feature type="compositionally biased region" description="Low complexity" evidence="1">
    <location>
        <begin position="2430"/>
        <end position="2441"/>
    </location>
</feature>
<evidence type="ECO:0000313" key="2">
    <source>
        <dbReference type="EMBL" id="KAK8850475.1"/>
    </source>
</evidence>
<feature type="region of interest" description="Disordered" evidence="1">
    <location>
        <begin position="1966"/>
        <end position="2005"/>
    </location>
</feature>
<feature type="compositionally biased region" description="Basic and acidic residues" evidence="1">
    <location>
        <begin position="3038"/>
        <end position="3062"/>
    </location>
</feature>
<feature type="compositionally biased region" description="Polar residues" evidence="1">
    <location>
        <begin position="389"/>
        <end position="400"/>
    </location>
</feature>
<feature type="region of interest" description="Disordered" evidence="1">
    <location>
        <begin position="814"/>
        <end position="842"/>
    </location>
</feature>
<reference evidence="2 3" key="1">
    <citation type="journal article" date="2024" name="bioRxiv">
        <title>Comparative genomics of Cryptococcus and Kwoniella reveals pathogenesis evolution and contrasting karyotype dynamics via intercentromeric recombination or chromosome fusion.</title>
        <authorList>
            <person name="Coelho M.A."/>
            <person name="David-Palma M."/>
            <person name="Shea T."/>
            <person name="Bowers K."/>
            <person name="McGinley-Smith S."/>
            <person name="Mohammad A.W."/>
            <person name="Gnirke A."/>
            <person name="Yurkov A.M."/>
            <person name="Nowrousian M."/>
            <person name="Sun S."/>
            <person name="Cuomo C.A."/>
            <person name="Heitman J."/>
        </authorList>
    </citation>
    <scope>NUCLEOTIDE SEQUENCE [LARGE SCALE GENOMIC DNA]</scope>
    <source>
        <strain evidence="2 3">CBS 13917</strain>
    </source>
</reference>
<feature type="region of interest" description="Disordered" evidence="1">
    <location>
        <begin position="1644"/>
        <end position="1671"/>
    </location>
</feature>
<sequence>MPTSPPPLSPTPRRWRSPTQQPLPEFAALLSSFESETAASTSEDTSSRGGSMPGWATPHGRTEEDDETRREEEDEAEVEYLTAASSVDEPRGRGRTPEIMTTSPSPQKGGFDSSLSPLLSPDRGQLFGEDVDTAVGRTVLQISNGSRGSLLGPREHYRPQQPLLDTPPSDESQPNSSAVNQPIPPQTTGQSTSTIDAAYDGVLSQLDALANPVASDLSHSFTSSTSTSSLPAATSNSTPAGFNSFHSMPMRHPLVGLGINPWGTGGDAISRLSTVTERTERSLTSSSTSPPVPGGYRESSHSDFSVTSIAGRFPLPVSPVKGPRPAGATPQGTPKKTSDLIKMFESRSGGSTDPPPPAQLQSTSSQDSQNVSQQIPTLVRPQRLESIFNVPSSISGGDSQPLNHSSPFPPTPPLKSPSPLSQVRTMIASWRARAGSPSHRVIGSPGEGGDTASLFGRGGDRGWNVSIRRRKRHERELAEQAEESKASEVHHPHEEVVRQDEANGTNEISLGTHGEEGSVPSRSASLKSDKKTTSEPKQFTGEPLRTGALYYLNVHDDEIRPNYKWVQADGRLYQEGLELTWISPRGRAAVTLDLEFCEEVASTYSPNNPMAGDDIGATAARRQGDLADNLYPFKLVYDDGVERLACDSARERVRWVNAIWTVLERTRMPTADRSASLRANRSSSDHGSDAGGSASTHFTPAEMNQPLPSPRAPLTRSLYTTDDAVIETSGGLHAPIIHRGSRRLAVGGLERGRSLRRTASEADLRDSAGSPPPLPEKDVDSLLPRSAVQDIPLTAETASRPTSRDFAFAHGIKPPVLASDNERNQRSSASDAMSSFHTITGSSTMTPVTAYHSLESSSNYQSASPSVEVQGMSMTGSTAYIAQQGSTVGQSPSTYTAQMMSQSPVVTARDFASSSSMYTPQQTLATTASYASPTEVAYTAPSVQVMAQSSPTGSAFTARTSNTATAGLLSPIDSAHILKQNADRPRGTTQTFHSSTTMYTAENPQTPVRTVRDIMTSSTHSTESKALIPHVAVTRASPGEIQSTVPTVATAEGTESGLYAASQASVLYHTAGESHYTSASGFLGSPFHIPTPPSDRSGSRLSRISDSDESYETAPPPVPSRDSHYSTASIGLPSTKAATSTPSSPMKYQLHDPPIPSYEDATNRASTASLHQFYTEDSKGVSRPPTPQWATAISRPQWAGTEVTAPVTPSRSPHSSEWETAPPPPISHDHFSDDGASSRLTDGLGTRRGSRAWTQVSHPDSDDELLADLERRSSTGSTVSKRPRSKKSGYASGMSASQTMWTVQNIGDARSGRTPLGTASENTMYTDARTSAYTTAATWQSQSTYMTTAPAMTSYYTARTSQIAPIRGEAPPTEHTPSLEPESLSTASTVAAPSTRRIPRIPPPRLPPPSPPYPSPDPNSTEPSSSSSSESSGTVQPRGAVNGYDIYRILNFLQGQEQAKQGQTTRIGTQLDRIERKVNRIAEKQIFPTERDRPPPVPSKNPDDEPLPSSPTSSTSSIETARPITPPPVIMPEVITSQFDDLRSLLGNIIGRQEDMAQELARRRSFDVEIPDRGPGLSRLEHLLQRLLQRVGRVGDSSFADEVGRVTRNEKEAYRMSHLSHAKTEGTKDGSMYEGGESVYSGEFNPPGRRAPANSHTSDFDRRHRGSPTELSDTLINGEILEPDFDEDFALSGLPPDTPPGEYVPRHHQVPPQLVARRAAQAQTTQDLQPEQPEYEEAYQDATPQAFPEAEQEEPITEYEPTPQPTPVPPPKEIAEESPIEPPIPYRTDDHYDDGDRTYEEEAYTRGPTHQGPPPQPVDLPTPVNSLRNMPSYQSQQQGQYPMRPPFPGGMPPPAPGMTDVPRPSLPRIGGVRDPISTTYLRRGFPPGPMGMGPMGMFPGPMGIPGPGMGPFMPGLRPGMPGFGGPIGPNVNPSLRRPGFFPPGVTSTTGDYGLPAGARYGNAGLAPSSGVAGRPPWGGSGQTTTADTGLGNTTSESTASTPSALTEEIVTPAAATTHIPEPVEISATPALSVSSRTDDGFRRVLGNNQALAAAQGEQQNEMSRYLHGMSDQIADGTLAAQNQLAEIMGDIAALREQLKPKHVHAHVLPDGTVMLDNGAVLDGILGVPAPVPPGTAPPPPPKTASHVEGKILPDGTVMAGGKIVDGIKGAPTVSTPATPAEMLLDEPTQEQLKDMEQDKKLAELQDKIAELMQRTQQPTFEEEEMLSIKADTGSPPVAASHMGIPDAPPTTLGTPGIAPTRIGHNTDVTREKTVIKEREVVREGPFGRHKEVDFATEVDKDMVTEVPPARSAAAPSTVTGTAGPGTVGMTDLPGLTTGMSHNPPSTVPPASLVPTAGASAPATPTGPITATPMRMNPRTGKPLTVPAALSAHSMSPIQTEYNYGDQPSNQLVREEHEEIIQRPGDGLPVHTHTTTRTYTQHPSNGRAVSARSGSVMGDPAAAGSAGAPATVFADLPDNVPGSHHSDHIATSEHDPPNMPSQRSVHEDTQFVPAPIPVNTHQNSVSHTHRPALTVSDPTGGSVAPPSSAGGAAPVNVPSARAPATVWQTNHPRSPRPAQVETMADEPDALDHPSSTTAHNIPTGTPADAGSNTPHKATSEHASDFAVPAAQSRTAEEVPSGATVPKSGSSKGKSGVHWDKRIPDKEVSSTPARGAQDETFADLADPPAATAHNVPSEAGLASGAQDESANPAASPTHKTHNEKQITDTPQSGILRKSKSKNNNKTSTSQPDAGVPIVSSDTAGHANHATVGQAIPSNGNDKNTRVADTAHVSHHPTVAELPEEGRGLTAQPGDQTLHVPAHPTGGPGSKLKKKPVPEYVEGDMPDAKDVTSGAQTQGRANSGVPLLEEVVLPDGQTAYIRSRPASDVALPTDPPAPPGARQPKKVKKSRGDPGTRPEGDAPGASQEADVTQSRDQIEPSLTNAQVARQQKSHRPSRPPSVHPLGLPEAEGVGGLGEEVVLEKDEGTAEGGPDGKKAGSSNKLTKGKKAGPASSLTPEEEAMEDARKLAVKQKAAAEQAAAEKAERDAKLQEKEAKAKLAEDRHRQNVEALTNLQKVLDLLANDNKTAKTLQDEGAKSQEKRRADKSVRDKKITEALEKLVADREEAKKKQSAEDKKPGTQAILDALKTSGDSQAAFLRKLATEMMDNNSSQHQKTQQAMKNAAREQVGFNLAGYLDDFSKALSGEVRTLLKEVGDLRESRRALYMELAELLLMKGRQSAGDLMAILPYPAAPAKANQPKQNQPKDNKDQNKAPAWATWAPVGVPPPLMGRPLPQPGMPPPTPLNLSGGAVPPPPPAGGRPLPKV</sequence>
<feature type="compositionally biased region" description="Low complexity" evidence="1">
    <location>
        <begin position="17"/>
        <end position="44"/>
    </location>
</feature>
<feature type="compositionally biased region" description="Low complexity" evidence="1">
    <location>
        <begin position="671"/>
        <end position="682"/>
    </location>
</feature>
<accession>A0AAW0Z0I1</accession>
<feature type="compositionally biased region" description="Polar residues" evidence="1">
    <location>
        <begin position="1094"/>
        <end position="1104"/>
    </location>
</feature>
<feature type="region of interest" description="Disordered" evidence="1">
    <location>
        <begin position="3252"/>
        <end position="3323"/>
    </location>
</feature>
<feature type="compositionally biased region" description="Polar residues" evidence="1">
    <location>
        <begin position="169"/>
        <end position="193"/>
    </location>
</feature>
<feature type="compositionally biased region" description="Pro residues" evidence="1">
    <location>
        <begin position="3309"/>
        <end position="3323"/>
    </location>
</feature>
<feature type="compositionally biased region" description="Basic and acidic residues" evidence="1">
    <location>
        <begin position="2907"/>
        <end position="2917"/>
    </location>
</feature>
<feature type="region of interest" description="Disordered" evidence="1">
    <location>
        <begin position="2356"/>
        <end position="2375"/>
    </location>
</feature>
<name>A0AAW0Z0I1_9TREE</name>
<feature type="compositionally biased region" description="Basic and acidic residues" evidence="1">
    <location>
        <begin position="336"/>
        <end position="345"/>
    </location>
</feature>
<feature type="region of interest" description="Disordered" evidence="1">
    <location>
        <begin position="142"/>
        <end position="193"/>
    </location>
</feature>
<organism evidence="2 3">
    <name type="scientific">Kwoniella newhampshirensis</name>
    <dbReference type="NCBI Taxonomy" id="1651941"/>
    <lineage>
        <taxon>Eukaryota</taxon>
        <taxon>Fungi</taxon>
        <taxon>Dikarya</taxon>
        <taxon>Basidiomycota</taxon>
        <taxon>Agaricomycotina</taxon>
        <taxon>Tremellomycetes</taxon>
        <taxon>Tremellales</taxon>
        <taxon>Cryptococcaceae</taxon>
        <taxon>Kwoniella</taxon>
    </lineage>
</organism>
<evidence type="ECO:0008006" key="4">
    <source>
        <dbReference type="Google" id="ProtNLM"/>
    </source>
</evidence>
<feature type="region of interest" description="Disordered" evidence="1">
    <location>
        <begin position="671"/>
        <end position="715"/>
    </location>
</feature>
<dbReference type="Proteomes" id="UP001388673">
    <property type="component" value="Unassembled WGS sequence"/>
</dbReference>
<feature type="compositionally biased region" description="Low complexity" evidence="1">
    <location>
        <begin position="2539"/>
        <end position="2554"/>
    </location>
</feature>
<feature type="compositionally biased region" description="Basic and acidic residues" evidence="1">
    <location>
        <begin position="1787"/>
        <end position="1804"/>
    </location>
</feature>
<feature type="region of interest" description="Disordered" evidence="1">
    <location>
        <begin position="275"/>
        <end position="303"/>
    </location>
</feature>
<feature type="compositionally biased region" description="Basic and acidic residues" evidence="1">
    <location>
        <begin position="2655"/>
        <end position="2666"/>
    </location>
</feature>
<feature type="region of interest" description="Disordered" evidence="1">
    <location>
        <begin position="217"/>
        <end position="236"/>
    </location>
</feature>
<feature type="compositionally biased region" description="Low complexity" evidence="1">
    <location>
        <begin position="1716"/>
        <end position="1732"/>
    </location>
</feature>
<keyword evidence="3" id="KW-1185">Reference proteome</keyword>
<feature type="compositionally biased region" description="Basic and acidic residues" evidence="1">
    <location>
        <begin position="3089"/>
        <end position="3108"/>
    </location>
</feature>
<feature type="compositionally biased region" description="Polar residues" evidence="1">
    <location>
        <begin position="2592"/>
        <end position="2602"/>
    </location>
</feature>
<feature type="region of interest" description="Disordered" evidence="1">
    <location>
        <begin position="474"/>
        <end position="541"/>
    </location>
</feature>
<evidence type="ECO:0000256" key="1">
    <source>
        <dbReference type="SAM" id="MobiDB-lite"/>
    </source>
</evidence>
<dbReference type="RefSeq" id="XP_066801906.1">
    <property type="nucleotide sequence ID" value="XM_066947492.1"/>
</dbReference>
<feature type="region of interest" description="Disordered" evidence="1">
    <location>
        <begin position="1480"/>
        <end position="1529"/>
    </location>
</feature>
<feature type="compositionally biased region" description="Basic and acidic residues" evidence="1">
    <location>
        <begin position="756"/>
        <end position="766"/>
    </location>
</feature>
<protein>
    <recommendedName>
        <fullName evidence="4">PH domain-containing protein</fullName>
    </recommendedName>
</protein>
<feature type="compositionally biased region" description="Pro residues" evidence="1">
    <location>
        <begin position="1762"/>
        <end position="1772"/>
    </location>
</feature>
<feature type="region of interest" description="Disordered" evidence="1">
    <location>
        <begin position="3086"/>
        <end position="3108"/>
    </location>
</feature>
<evidence type="ECO:0000313" key="3">
    <source>
        <dbReference type="Proteomes" id="UP001388673"/>
    </source>
</evidence>
<feature type="compositionally biased region" description="Polar residues" evidence="1">
    <location>
        <begin position="2926"/>
        <end position="2947"/>
    </location>
</feature>
<feature type="compositionally biased region" description="Pro residues" evidence="1">
    <location>
        <begin position="1"/>
        <end position="10"/>
    </location>
</feature>
<feature type="region of interest" description="Disordered" evidence="1">
    <location>
        <begin position="2423"/>
        <end position="2505"/>
    </location>
</feature>
<proteinExistence type="predicted"/>
<feature type="compositionally biased region" description="Pro residues" evidence="1">
    <location>
        <begin position="1400"/>
        <end position="1417"/>
    </location>
</feature>
<feature type="compositionally biased region" description="Low complexity" evidence="1">
    <location>
        <begin position="1418"/>
        <end position="1432"/>
    </location>
</feature>
<feature type="compositionally biased region" description="Pro residues" evidence="1">
    <location>
        <begin position="407"/>
        <end position="416"/>
    </location>
</feature>
<feature type="region of interest" description="Disordered" evidence="1">
    <location>
        <begin position="1193"/>
        <end position="1296"/>
    </location>
</feature>
<feature type="region of interest" description="Disordered" evidence="1">
    <location>
        <begin position="1087"/>
        <end position="1163"/>
    </location>
</feature>
<dbReference type="KEGG" id="kne:92181651"/>
<feature type="compositionally biased region" description="Pro residues" evidence="1">
    <location>
        <begin position="1811"/>
        <end position="1820"/>
    </location>
</feature>
<feature type="compositionally biased region" description="Polar residues" evidence="1">
    <location>
        <begin position="359"/>
        <end position="376"/>
    </location>
</feature>
<feature type="compositionally biased region" description="Low complexity" evidence="1">
    <location>
        <begin position="2356"/>
        <end position="2372"/>
    </location>
</feature>
<dbReference type="GeneID" id="92181651"/>
<feature type="compositionally biased region" description="Polar residues" evidence="1">
    <location>
        <begin position="826"/>
        <end position="842"/>
    </location>
</feature>
<feature type="region of interest" description="Disordered" evidence="1">
    <location>
        <begin position="315"/>
        <end position="457"/>
    </location>
</feature>
<dbReference type="SUPFAM" id="SSF50729">
    <property type="entry name" value="PH domain-like"/>
    <property type="match status" value="1"/>
</dbReference>
<feature type="region of interest" description="Disordered" evidence="1">
    <location>
        <begin position="1"/>
        <end position="130"/>
    </location>
</feature>
<feature type="compositionally biased region" description="Low complexity" evidence="1">
    <location>
        <begin position="1983"/>
        <end position="2005"/>
    </location>
</feature>
<feature type="compositionally biased region" description="Basic and acidic residues" evidence="1">
    <location>
        <begin position="2483"/>
        <end position="2495"/>
    </location>
</feature>
<feature type="compositionally biased region" description="Basic and acidic residues" evidence="1">
    <location>
        <begin position="474"/>
        <end position="501"/>
    </location>
</feature>
<dbReference type="EMBL" id="JBCAWK010000008">
    <property type="protein sequence ID" value="KAK8850475.1"/>
    <property type="molecule type" value="Genomic_DNA"/>
</dbReference>
<feature type="compositionally biased region" description="Low complexity" evidence="1">
    <location>
        <begin position="2459"/>
        <end position="2469"/>
    </location>
</feature>
<feature type="compositionally biased region" description="Basic and acidic residues" evidence="1">
    <location>
        <begin position="2978"/>
        <end position="2994"/>
    </location>
</feature>
<feature type="compositionally biased region" description="Polar residues" evidence="1">
    <location>
        <begin position="1383"/>
        <end position="1392"/>
    </location>
</feature>